<feature type="compositionally biased region" description="Basic residues" evidence="1">
    <location>
        <begin position="333"/>
        <end position="342"/>
    </location>
</feature>
<evidence type="ECO:0000259" key="2">
    <source>
        <dbReference type="Pfam" id="PF01370"/>
    </source>
</evidence>
<protein>
    <submittedName>
        <fullName evidence="3">UDP-glucose 4-epimerase</fullName>
    </submittedName>
</protein>
<organism evidence="3 4">
    <name type="scientific">Streptomyces himastatinicus ATCC 53653</name>
    <dbReference type="NCBI Taxonomy" id="457427"/>
    <lineage>
        <taxon>Bacteria</taxon>
        <taxon>Bacillati</taxon>
        <taxon>Actinomycetota</taxon>
        <taxon>Actinomycetes</taxon>
        <taxon>Kitasatosporales</taxon>
        <taxon>Streptomycetaceae</taxon>
        <taxon>Streptomyces</taxon>
        <taxon>Streptomyces violaceusniger group</taxon>
    </lineage>
</organism>
<dbReference type="PANTHER" id="PTHR43245">
    <property type="entry name" value="BIFUNCTIONAL POLYMYXIN RESISTANCE PROTEIN ARNA"/>
    <property type="match status" value="1"/>
</dbReference>
<dbReference type="PANTHER" id="PTHR43245:SF52">
    <property type="entry name" value="NAD-DEPENDENT EPIMERASE_DEHYDRATASE"/>
    <property type="match status" value="1"/>
</dbReference>
<dbReference type="SUPFAM" id="SSF51735">
    <property type="entry name" value="NAD(P)-binding Rossmann-fold domains"/>
    <property type="match status" value="1"/>
</dbReference>
<dbReference type="EMBL" id="GG657754">
    <property type="protein sequence ID" value="EFL24229.1"/>
    <property type="molecule type" value="Genomic_DNA"/>
</dbReference>
<proteinExistence type="predicted"/>
<dbReference type="Pfam" id="PF01370">
    <property type="entry name" value="Epimerase"/>
    <property type="match status" value="1"/>
</dbReference>
<accession>D9WSV4</accession>
<evidence type="ECO:0000313" key="4">
    <source>
        <dbReference type="Proteomes" id="UP000003963"/>
    </source>
</evidence>
<dbReference type="Gene3D" id="3.40.50.720">
    <property type="entry name" value="NAD(P)-binding Rossmann-like Domain"/>
    <property type="match status" value="1"/>
</dbReference>
<keyword evidence="4" id="KW-1185">Reference proteome</keyword>
<gene>
    <name evidence="3" type="ORF">SSOG_03943</name>
</gene>
<feature type="domain" description="NAD-dependent epimerase/dehydratase" evidence="2">
    <location>
        <begin position="5"/>
        <end position="237"/>
    </location>
</feature>
<dbReference type="HOGENOM" id="CLU_007383_0_2_11"/>
<name>D9WSV4_9ACTN</name>
<feature type="region of interest" description="Disordered" evidence="1">
    <location>
        <begin position="319"/>
        <end position="384"/>
    </location>
</feature>
<sequence length="384" mass="41951">MGKVVLVTGVARRLGGRFVRRIQREPDVDRVIGVDAVAPEHQLGGADFVRADIRHPTIGKLLAEFGVDTVVHMDINGTPLGARGNRTSVKETNVIGTMQLLGACQKAPSVQRLVVKSSTSVYGSAPRDPAVFSETTPPKSLPSGGFAKDTVEVEGYVRGFARRRPDVAVCVLRFANILGPCADSPLAEYFALPVLPTVIGYDPRLQFVHEKDALEVLRIAASEPRRGTLNSGTFNIAGDGVLLLSQAARRLGRPTLPLLLPTLRWARTALRSLGITDFSPEQVRLLTHGRVVATTQMRETLGFDPGEHHRRRLRGLCAQPRSRAAPARDPRPYHRPARRTAARRSPEMRSAPPWRMPRSFRSVRNPGPGGRGCARAVRTGPRAR</sequence>
<dbReference type="Proteomes" id="UP000003963">
    <property type="component" value="Unassembled WGS sequence"/>
</dbReference>
<reference evidence="3 4" key="1">
    <citation type="submission" date="2009-02" db="EMBL/GenBank/DDBJ databases">
        <title>Annotation of Streptomyces hygroscopicus strain ATCC 53653.</title>
        <authorList>
            <consortium name="The Broad Institute Genome Sequencing Platform"/>
            <consortium name="Broad Institute Microbial Sequencing Center"/>
            <person name="Fischbach M."/>
            <person name="Godfrey P."/>
            <person name="Ward D."/>
            <person name="Young S."/>
            <person name="Zeng Q."/>
            <person name="Koehrsen M."/>
            <person name="Alvarado L."/>
            <person name="Berlin A.M."/>
            <person name="Bochicchio J."/>
            <person name="Borenstein D."/>
            <person name="Chapman S.B."/>
            <person name="Chen Z."/>
            <person name="Engels R."/>
            <person name="Freedman E."/>
            <person name="Gellesch M."/>
            <person name="Goldberg J."/>
            <person name="Griggs A."/>
            <person name="Gujja S."/>
            <person name="Heilman E.R."/>
            <person name="Heiman D.I."/>
            <person name="Hepburn T.A."/>
            <person name="Howarth C."/>
            <person name="Jen D."/>
            <person name="Larson L."/>
            <person name="Lewis B."/>
            <person name="Mehta T."/>
            <person name="Park D."/>
            <person name="Pearson M."/>
            <person name="Richards J."/>
            <person name="Roberts A."/>
            <person name="Saif S."/>
            <person name="Shea T.D."/>
            <person name="Shenoy N."/>
            <person name="Sisk P."/>
            <person name="Stolte C."/>
            <person name="Sykes S.N."/>
            <person name="Thomson T."/>
            <person name="Walk T."/>
            <person name="White J."/>
            <person name="Yandava C."/>
            <person name="Straight P."/>
            <person name="Clardy J."/>
            <person name="Hung D."/>
            <person name="Kolter R."/>
            <person name="Mekalanos J."/>
            <person name="Walker S."/>
            <person name="Walsh C.T."/>
            <person name="Wieland-Brown L.C."/>
            <person name="Haas B."/>
            <person name="Nusbaum C."/>
            <person name="Birren B."/>
        </authorList>
    </citation>
    <scope>NUCLEOTIDE SEQUENCE [LARGE SCALE GENOMIC DNA]</scope>
    <source>
        <strain evidence="3 4">ATCC 53653</strain>
    </source>
</reference>
<evidence type="ECO:0000313" key="3">
    <source>
        <dbReference type="EMBL" id="EFL24229.1"/>
    </source>
</evidence>
<evidence type="ECO:0000256" key="1">
    <source>
        <dbReference type="SAM" id="MobiDB-lite"/>
    </source>
</evidence>
<dbReference type="STRING" id="457427.SSOG_03943"/>
<dbReference type="AlphaFoldDB" id="D9WSV4"/>
<dbReference type="InterPro" id="IPR036291">
    <property type="entry name" value="NAD(P)-bd_dom_sf"/>
</dbReference>
<dbReference type="InterPro" id="IPR001509">
    <property type="entry name" value="Epimerase_deHydtase"/>
</dbReference>
<dbReference type="InterPro" id="IPR050177">
    <property type="entry name" value="Lipid_A_modif_metabolic_enz"/>
</dbReference>